<keyword evidence="3" id="KW-0804">Transcription</keyword>
<organism evidence="5 6">
    <name type="scientific">Yinghuangia soli</name>
    <dbReference type="NCBI Taxonomy" id="2908204"/>
    <lineage>
        <taxon>Bacteria</taxon>
        <taxon>Bacillati</taxon>
        <taxon>Actinomycetota</taxon>
        <taxon>Actinomycetes</taxon>
        <taxon>Kitasatosporales</taxon>
        <taxon>Streptomycetaceae</taxon>
        <taxon>Yinghuangia</taxon>
    </lineage>
</organism>
<accession>A0AA41U2S9</accession>
<name>A0AA41U2S9_9ACTN</name>
<feature type="domain" description="HTH hxlR-type" evidence="4">
    <location>
        <begin position="25"/>
        <end position="123"/>
    </location>
</feature>
<keyword evidence="2" id="KW-0238">DNA-binding</keyword>
<keyword evidence="1" id="KW-0805">Transcription regulation</keyword>
<evidence type="ECO:0000313" key="6">
    <source>
        <dbReference type="Proteomes" id="UP001165378"/>
    </source>
</evidence>
<dbReference type="GO" id="GO:0003677">
    <property type="term" value="F:DNA binding"/>
    <property type="evidence" value="ECO:0007669"/>
    <property type="project" value="UniProtKB-KW"/>
</dbReference>
<protein>
    <submittedName>
        <fullName evidence="5">Winged helix-turn-helix transcriptional regulator</fullName>
    </submittedName>
</protein>
<dbReference type="PANTHER" id="PTHR33204:SF18">
    <property type="entry name" value="TRANSCRIPTIONAL REGULATORY PROTEIN"/>
    <property type="match status" value="1"/>
</dbReference>
<evidence type="ECO:0000259" key="4">
    <source>
        <dbReference type="PROSITE" id="PS51118"/>
    </source>
</evidence>
<dbReference type="PROSITE" id="PS51118">
    <property type="entry name" value="HTH_HXLR"/>
    <property type="match status" value="1"/>
</dbReference>
<dbReference type="InterPro" id="IPR002577">
    <property type="entry name" value="HTH_HxlR"/>
</dbReference>
<dbReference type="Pfam" id="PF01638">
    <property type="entry name" value="HxlR"/>
    <property type="match status" value="1"/>
</dbReference>
<dbReference type="Gene3D" id="1.10.10.10">
    <property type="entry name" value="Winged helix-like DNA-binding domain superfamily/Winged helix DNA-binding domain"/>
    <property type="match status" value="1"/>
</dbReference>
<dbReference type="Proteomes" id="UP001165378">
    <property type="component" value="Unassembled WGS sequence"/>
</dbReference>
<gene>
    <name evidence="5" type="ORF">LZ495_17450</name>
</gene>
<sequence length="235" mass="24990">MAAPASPSRSSSAPGSARRSYGQACPIAHALDIVGERWALLVVRELRLGPRRYADLQAALPGAGSSVLAQRLRDLEATGVLRRRTLPPPAAAKVYELTEWGAELEPVFDALRTWGMRSPVVPLTGEITADTVFLGLRAFFAATPETPWTASFRFVLERDVYRVDVVDGRLAGVVRGDTAAAPDVEVTGDQRTLQAVLTHQVPLKKALAAGTVAVTGGAAGPGHLERLVDALPRRG</sequence>
<dbReference type="RefSeq" id="WP_235053161.1">
    <property type="nucleotide sequence ID" value="NZ_JAKFHA010000009.1"/>
</dbReference>
<dbReference type="SUPFAM" id="SSF46785">
    <property type="entry name" value="Winged helix' DNA-binding domain"/>
    <property type="match status" value="1"/>
</dbReference>
<proteinExistence type="predicted"/>
<dbReference type="SUPFAM" id="SSF55718">
    <property type="entry name" value="SCP-like"/>
    <property type="match status" value="1"/>
</dbReference>
<evidence type="ECO:0000256" key="1">
    <source>
        <dbReference type="ARBA" id="ARBA00023015"/>
    </source>
</evidence>
<evidence type="ECO:0000256" key="3">
    <source>
        <dbReference type="ARBA" id="ARBA00023163"/>
    </source>
</evidence>
<comment type="caution">
    <text evidence="5">The sequence shown here is derived from an EMBL/GenBank/DDBJ whole genome shotgun (WGS) entry which is preliminary data.</text>
</comment>
<evidence type="ECO:0000256" key="2">
    <source>
        <dbReference type="ARBA" id="ARBA00023125"/>
    </source>
</evidence>
<reference evidence="5" key="1">
    <citation type="submission" date="2022-01" db="EMBL/GenBank/DDBJ databases">
        <title>Genome-Based Taxonomic Classification of the Phylum Actinobacteria.</title>
        <authorList>
            <person name="Gao Y."/>
        </authorList>
    </citation>
    <scope>NUCLEOTIDE SEQUENCE</scope>
    <source>
        <strain evidence="5">KLBMP 8922</strain>
    </source>
</reference>
<dbReference type="InterPro" id="IPR036388">
    <property type="entry name" value="WH-like_DNA-bd_sf"/>
</dbReference>
<keyword evidence="6" id="KW-1185">Reference proteome</keyword>
<dbReference type="InterPro" id="IPR036390">
    <property type="entry name" value="WH_DNA-bd_sf"/>
</dbReference>
<dbReference type="Gene3D" id="3.30.1050.10">
    <property type="entry name" value="SCP2 sterol-binding domain"/>
    <property type="match status" value="1"/>
</dbReference>
<dbReference type="AlphaFoldDB" id="A0AA41U2S9"/>
<dbReference type="PANTHER" id="PTHR33204">
    <property type="entry name" value="TRANSCRIPTIONAL REGULATOR, MARR FAMILY"/>
    <property type="match status" value="1"/>
</dbReference>
<dbReference type="EMBL" id="JAKFHA010000009">
    <property type="protein sequence ID" value="MCF2528992.1"/>
    <property type="molecule type" value="Genomic_DNA"/>
</dbReference>
<evidence type="ECO:0000313" key="5">
    <source>
        <dbReference type="EMBL" id="MCF2528992.1"/>
    </source>
</evidence>
<dbReference type="InterPro" id="IPR036527">
    <property type="entry name" value="SCP2_sterol-bd_dom_sf"/>
</dbReference>